<organism evidence="1 2">
    <name type="scientific">Chaenocephalus aceratus</name>
    <name type="common">Blackfin icefish</name>
    <name type="synonym">Chaenichthys aceratus</name>
    <dbReference type="NCBI Taxonomy" id="36190"/>
    <lineage>
        <taxon>Eukaryota</taxon>
        <taxon>Metazoa</taxon>
        <taxon>Chordata</taxon>
        <taxon>Craniata</taxon>
        <taxon>Vertebrata</taxon>
        <taxon>Euteleostomi</taxon>
        <taxon>Actinopterygii</taxon>
        <taxon>Neopterygii</taxon>
        <taxon>Teleostei</taxon>
        <taxon>Neoteleostei</taxon>
        <taxon>Acanthomorphata</taxon>
        <taxon>Eupercaria</taxon>
        <taxon>Perciformes</taxon>
        <taxon>Notothenioidei</taxon>
        <taxon>Channichthyidae</taxon>
        <taxon>Chaenocephalus</taxon>
    </lineage>
</organism>
<comment type="caution">
    <text evidence="1">The sequence shown here is derived from an EMBL/GenBank/DDBJ whole genome shotgun (WGS) entry which is preliminary data.</text>
</comment>
<feature type="non-terminal residue" evidence="1">
    <location>
        <position position="203"/>
    </location>
</feature>
<feature type="non-terminal residue" evidence="1">
    <location>
        <position position="1"/>
    </location>
</feature>
<proteinExistence type="predicted"/>
<accession>A0ACB9WZT1</accession>
<keyword evidence="2" id="KW-1185">Reference proteome</keyword>
<gene>
    <name evidence="1" type="ORF">KUCAC02_004828</name>
</gene>
<dbReference type="EMBL" id="CM043794">
    <property type="protein sequence ID" value="KAI4819588.1"/>
    <property type="molecule type" value="Genomic_DNA"/>
</dbReference>
<sequence length="203" mass="23191">GEDRRRESKRWQGSVEEGKLRFAAGGKGIHAEPRPMILLVSSGGHAGEPCKLQSCRDIDSDSHRQPLGFRERPERLITRGSERERPERLLAARVGERETGASAHCEGQREGPERLLTARVRERDRSVCSRKGQREGPERLLTQGSERERPERLLTRGSERERPERLLAARVGERDRSFVNSINRRLSTDAGITRDQGLWEKRK</sequence>
<reference evidence="1" key="1">
    <citation type="submission" date="2022-05" db="EMBL/GenBank/DDBJ databases">
        <title>Chromosome-level genome of Chaenocephalus aceratus.</title>
        <authorList>
            <person name="Park H."/>
        </authorList>
    </citation>
    <scope>NUCLEOTIDE SEQUENCE</scope>
    <source>
        <strain evidence="1">KU_202001</strain>
    </source>
</reference>
<evidence type="ECO:0000313" key="1">
    <source>
        <dbReference type="EMBL" id="KAI4819588.1"/>
    </source>
</evidence>
<evidence type="ECO:0000313" key="2">
    <source>
        <dbReference type="Proteomes" id="UP001057452"/>
    </source>
</evidence>
<name>A0ACB9WZT1_CHAAC</name>
<dbReference type="Proteomes" id="UP001057452">
    <property type="component" value="Chromosome 10"/>
</dbReference>
<protein>
    <submittedName>
        <fullName evidence="1">Uncharacterized protein</fullName>
    </submittedName>
</protein>